<dbReference type="PANTHER" id="PTHR33446">
    <property type="entry name" value="PROTEIN TONB-RELATED"/>
    <property type="match status" value="1"/>
</dbReference>
<evidence type="ECO:0000313" key="13">
    <source>
        <dbReference type="Proteomes" id="UP000683557"/>
    </source>
</evidence>
<evidence type="ECO:0000256" key="6">
    <source>
        <dbReference type="ARBA" id="ARBA00022692"/>
    </source>
</evidence>
<dbReference type="InterPro" id="IPR006260">
    <property type="entry name" value="TonB/TolA_C"/>
</dbReference>
<accession>A0ABX8JFE7</accession>
<evidence type="ECO:0000256" key="4">
    <source>
        <dbReference type="ARBA" id="ARBA00022475"/>
    </source>
</evidence>
<keyword evidence="5" id="KW-0997">Cell inner membrane</keyword>
<dbReference type="RefSeq" id="WP_216800980.1">
    <property type="nucleotide sequence ID" value="NZ_CP076723.1"/>
</dbReference>
<dbReference type="NCBIfam" id="TIGR01352">
    <property type="entry name" value="tonB_Cterm"/>
    <property type="match status" value="1"/>
</dbReference>
<keyword evidence="4" id="KW-1003">Cell membrane</keyword>
<sequence>MAPLLLVSLLLHAAALYGLSRLTTRQGRAEQAAEAVVAYLELGGPTRTAGPSSVPRATAAPVAAISTPAAPAAVPRLPASAAPSAESAKASAGAAPAAVTPPATGASSGEVGIREAGNHQSVGRPAGGGAEVMGREAARTRAAALSQGVMAGTAAAAASPRGNPGTSGGMREVRGSYQAQLKRLIEAHKEYPLAARRSGREGSCRRRFALRRDGSLQRVEAVSSCGHPFLDAAASRAVSSVGTFPAPPAELSLDEPFEVTITFALAAK</sequence>
<dbReference type="Proteomes" id="UP000683557">
    <property type="component" value="Chromosome"/>
</dbReference>
<dbReference type="Pfam" id="PF03544">
    <property type="entry name" value="TonB_C"/>
    <property type="match status" value="1"/>
</dbReference>
<keyword evidence="8" id="KW-1133">Transmembrane helix</keyword>
<dbReference type="PROSITE" id="PS52015">
    <property type="entry name" value="TONB_CTD"/>
    <property type="match status" value="1"/>
</dbReference>
<keyword evidence="9" id="KW-0472">Membrane</keyword>
<dbReference type="InterPro" id="IPR051045">
    <property type="entry name" value="TonB-dependent_transducer"/>
</dbReference>
<dbReference type="EMBL" id="CP076723">
    <property type="protein sequence ID" value="QWV94245.1"/>
    <property type="molecule type" value="Genomic_DNA"/>
</dbReference>
<comment type="similarity">
    <text evidence="2">Belongs to the TonB family.</text>
</comment>
<keyword evidence="7" id="KW-0653">Protein transport</keyword>
<dbReference type="PANTHER" id="PTHR33446:SF2">
    <property type="entry name" value="PROTEIN TONB"/>
    <property type="match status" value="1"/>
</dbReference>
<evidence type="ECO:0000256" key="2">
    <source>
        <dbReference type="ARBA" id="ARBA00006555"/>
    </source>
</evidence>
<organism evidence="12 13">
    <name type="scientific">Geomonas oryzisoli</name>
    <dbReference type="NCBI Taxonomy" id="2847992"/>
    <lineage>
        <taxon>Bacteria</taxon>
        <taxon>Pseudomonadati</taxon>
        <taxon>Thermodesulfobacteriota</taxon>
        <taxon>Desulfuromonadia</taxon>
        <taxon>Geobacterales</taxon>
        <taxon>Geobacteraceae</taxon>
        <taxon>Geomonas</taxon>
    </lineage>
</organism>
<evidence type="ECO:0000259" key="11">
    <source>
        <dbReference type="PROSITE" id="PS52015"/>
    </source>
</evidence>
<comment type="subcellular location">
    <subcellularLocation>
        <location evidence="1">Cell inner membrane</location>
        <topology evidence="1">Single-pass membrane protein</topology>
        <orientation evidence="1">Periplasmic side</orientation>
    </subcellularLocation>
</comment>
<dbReference type="InterPro" id="IPR037682">
    <property type="entry name" value="TonB_C"/>
</dbReference>
<evidence type="ECO:0000256" key="1">
    <source>
        <dbReference type="ARBA" id="ARBA00004383"/>
    </source>
</evidence>
<evidence type="ECO:0000256" key="7">
    <source>
        <dbReference type="ARBA" id="ARBA00022927"/>
    </source>
</evidence>
<protein>
    <submittedName>
        <fullName evidence="12">Energy transducer TonB</fullName>
    </submittedName>
</protein>
<proteinExistence type="inferred from homology"/>
<feature type="domain" description="TonB C-terminal" evidence="11">
    <location>
        <begin position="176"/>
        <end position="268"/>
    </location>
</feature>
<evidence type="ECO:0000313" key="12">
    <source>
        <dbReference type="EMBL" id="QWV94245.1"/>
    </source>
</evidence>
<evidence type="ECO:0000256" key="3">
    <source>
        <dbReference type="ARBA" id="ARBA00022448"/>
    </source>
</evidence>
<keyword evidence="6" id="KW-0812">Transmembrane</keyword>
<reference evidence="12 13" key="1">
    <citation type="submission" date="2021-06" db="EMBL/GenBank/DDBJ databases">
        <title>Gemonas diversity in paddy soil.</title>
        <authorList>
            <person name="Liu G."/>
        </authorList>
    </citation>
    <scope>NUCLEOTIDE SEQUENCE [LARGE SCALE GENOMIC DNA]</scope>
    <source>
        <strain evidence="12 13">RG10</strain>
    </source>
</reference>
<name>A0ABX8JFE7_9BACT</name>
<gene>
    <name evidence="12" type="ORF">KP004_03375</name>
</gene>
<keyword evidence="3" id="KW-0813">Transport</keyword>
<keyword evidence="13" id="KW-1185">Reference proteome</keyword>
<evidence type="ECO:0000256" key="8">
    <source>
        <dbReference type="ARBA" id="ARBA00022989"/>
    </source>
</evidence>
<evidence type="ECO:0000256" key="10">
    <source>
        <dbReference type="SAM" id="MobiDB-lite"/>
    </source>
</evidence>
<evidence type="ECO:0000256" key="9">
    <source>
        <dbReference type="ARBA" id="ARBA00023136"/>
    </source>
</evidence>
<evidence type="ECO:0000256" key="5">
    <source>
        <dbReference type="ARBA" id="ARBA00022519"/>
    </source>
</evidence>
<feature type="region of interest" description="Disordered" evidence="10">
    <location>
        <begin position="116"/>
        <end position="139"/>
    </location>
</feature>